<dbReference type="Pfam" id="PF03401">
    <property type="entry name" value="TctC"/>
    <property type="match status" value="1"/>
</dbReference>
<dbReference type="Gene3D" id="3.40.190.150">
    <property type="entry name" value="Bordetella uptake gene, domain 1"/>
    <property type="match status" value="1"/>
</dbReference>
<reference evidence="3 4" key="1">
    <citation type="submission" date="2019-07" db="EMBL/GenBank/DDBJ databases">
        <authorList>
            <person name="Park Y.J."/>
            <person name="Jeong S.E."/>
            <person name="Jung H.S."/>
        </authorList>
    </citation>
    <scope>NUCLEOTIDE SEQUENCE [LARGE SCALE GENOMIC DNA]</scope>
    <source>
        <strain evidence="4">P16(2019)</strain>
    </source>
</reference>
<accession>A0A554A3Z2</accession>
<dbReference type="AlphaFoldDB" id="A0A554A3Z2"/>
<keyword evidence="2" id="KW-0732">Signal</keyword>
<comment type="caution">
    <text evidence="3">The sequence shown here is derived from an EMBL/GenBank/DDBJ whole genome shotgun (WGS) entry which is preliminary data.</text>
</comment>
<evidence type="ECO:0000256" key="2">
    <source>
        <dbReference type="SAM" id="SignalP"/>
    </source>
</evidence>
<gene>
    <name evidence="3" type="ORF">FN960_02325</name>
</gene>
<feature type="signal peptide" evidence="2">
    <location>
        <begin position="1"/>
        <end position="20"/>
    </location>
</feature>
<evidence type="ECO:0000313" key="3">
    <source>
        <dbReference type="EMBL" id="TSB48410.1"/>
    </source>
</evidence>
<dbReference type="Gene3D" id="3.40.190.10">
    <property type="entry name" value="Periplasmic binding protein-like II"/>
    <property type="match status" value="1"/>
</dbReference>
<dbReference type="CDD" id="cd07012">
    <property type="entry name" value="PBP2_Bug_TTT"/>
    <property type="match status" value="1"/>
</dbReference>
<evidence type="ECO:0000313" key="4">
    <source>
        <dbReference type="Proteomes" id="UP000318521"/>
    </source>
</evidence>
<proteinExistence type="inferred from homology"/>
<dbReference type="RefSeq" id="WP_143846755.1">
    <property type="nucleotide sequence ID" value="NZ_VLXZ01000001.1"/>
</dbReference>
<protein>
    <submittedName>
        <fullName evidence="3">Tripartite tricarboxylate transporter substrate binding protein</fullName>
    </submittedName>
</protein>
<dbReference type="EMBL" id="VLXZ01000001">
    <property type="protein sequence ID" value="TSB48410.1"/>
    <property type="molecule type" value="Genomic_DNA"/>
</dbReference>
<dbReference type="PANTHER" id="PTHR42928:SF3">
    <property type="entry name" value="UPF0065 PROTEIN YFLP"/>
    <property type="match status" value="1"/>
</dbReference>
<dbReference type="PIRSF" id="PIRSF017082">
    <property type="entry name" value="YflP"/>
    <property type="match status" value="1"/>
</dbReference>
<name>A0A554A3Z2_9BACI</name>
<keyword evidence="4" id="KW-1185">Reference proteome</keyword>
<comment type="similarity">
    <text evidence="1">Belongs to the UPF0065 (bug) family.</text>
</comment>
<organism evidence="3 4">
    <name type="scientific">Alkalicoccobacillus porphyridii</name>
    <dbReference type="NCBI Taxonomy" id="2597270"/>
    <lineage>
        <taxon>Bacteria</taxon>
        <taxon>Bacillati</taxon>
        <taxon>Bacillota</taxon>
        <taxon>Bacilli</taxon>
        <taxon>Bacillales</taxon>
        <taxon>Bacillaceae</taxon>
        <taxon>Alkalicoccobacillus</taxon>
    </lineage>
</organism>
<dbReference type="InterPro" id="IPR005064">
    <property type="entry name" value="BUG"/>
</dbReference>
<dbReference type="PANTHER" id="PTHR42928">
    <property type="entry name" value="TRICARBOXYLATE-BINDING PROTEIN"/>
    <property type="match status" value="1"/>
</dbReference>
<dbReference type="InterPro" id="IPR042100">
    <property type="entry name" value="Bug_dom1"/>
</dbReference>
<dbReference type="SUPFAM" id="SSF53850">
    <property type="entry name" value="Periplasmic binding protein-like II"/>
    <property type="match status" value="1"/>
</dbReference>
<sequence length="325" mass="36047">MFYRLIGLLTIFLVIAGCQAEENEASSNFPSKTLELIAPATPGGGWDRTARSVQRTLNNQGVEQNVTVVNKPGGGGEVGWQYLLQQDSHYLALNSSLLMTGYLLGQSELSYESFTPISILSTEWLAVNVRADSEVEDAEDMMQQLKEDPKSLKIGVSPSLGSGNHLSFVQAAMEYGIDPKDLDFLVYNSGGDTMIAMLGGHIDIGVDSISGMREQYLADEVRILAITSDERVDEFPDVPTWTEQGVDVVFPHWRGLMGPPNMNENEIDSWDQMLTEMVETEEWDNILDTNGWEGFYMNSEETKAFLDEQHEVFGDILRSSGLAPE</sequence>
<dbReference type="Proteomes" id="UP000318521">
    <property type="component" value="Unassembled WGS sequence"/>
</dbReference>
<feature type="chain" id="PRO_5022234210" evidence="2">
    <location>
        <begin position="21"/>
        <end position="325"/>
    </location>
</feature>
<dbReference type="OrthoDB" id="9780943at2"/>
<dbReference type="PROSITE" id="PS51257">
    <property type="entry name" value="PROKAR_LIPOPROTEIN"/>
    <property type="match status" value="1"/>
</dbReference>
<evidence type="ECO:0000256" key="1">
    <source>
        <dbReference type="ARBA" id="ARBA00006987"/>
    </source>
</evidence>